<evidence type="ECO:0008006" key="3">
    <source>
        <dbReference type="Google" id="ProtNLM"/>
    </source>
</evidence>
<dbReference type="OrthoDB" id="3014656at2759"/>
<dbReference type="GeneID" id="63794336"/>
<accession>A0A364KZZ4</accession>
<dbReference type="EMBL" id="MIKG01000009">
    <property type="protein sequence ID" value="RAO69108.1"/>
    <property type="molecule type" value="Genomic_DNA"/>
</dbReference>
<dbReference type="RefSeq" id="XP_040733624.1">
    <property type="nucleotide sequence ID" value="XM_040877562.1"/>
</dbReference>
<protein>
    <recommendedName>
        <fullName evidence="3">SnoaL-like domain-containing protein</fullName>
    </recommendedName>
</protein>
<evidence type="ECO:0000313" key="2">
    <source>
        <dbReference type="Proteomes" id="UP000249363"/>
    </source>
</evidence>
<sequence length="143" mass="15377">MAIIKQDTTNILAAAEKFIHSYAVDLSSPSFKTSSERAAKMATYYLPTVVSLVNGSITEISGPAEFGAIIRTALDALGDLPEVTGHKVDAVSVNSAIIWLSLRIKGVEMSNVYFFRKMEDGAEGFEGGIFDGESWLLGQLGKL</sequence>
<reference evidence="1 2" key="1">
    <citation type="journal article" date="2017" name="Biotechnol. Biofuels">
        <title>Differential beta-glucosidase expression as a function of carbon source availability in Talaromyces amestolkiae: a genomic and proteomic approach.</title>
        <authorList>
            <person name="de Eugenio L.I."/>
            <person name="Mendez-Liter J.A."/>
            <person name="Nieto-Dominguez M."/>
            <person name="Alonso L."/>
            <person name="Gil-Munoz J."/>
            <person name="Barriuso J."/>
            <person name="Prieto A."/>
            <person name="Martinez M.J."/>
        </authorList>
    </citation>
    <scope>NUCLEOTIDE SEQUENCE [LARGE SCALE GENOMIC DNA]</scope>
    <source>
        <strain evidence="1 2">CIB</strain>
    </source>
</reference>
<gene>
    <name evidence="1" type="ORF">BHQ10_005120</name>
</gene>
<dbReference type="AlphaFoldDB" id="A0A364KZZ4"/>
<keyword evidence="2" id="KW-1185">Reference proteome</keyword>
<organism evidence="1 2">
    <name type="scientific">Talaromyces amestolkiae</name>
    <dbReference type="NCBI Taxonomy" id="1196081"/>
    <lineage>
        <taxon>Eukaryota</taxon>
        <taxon>Fungi</taxon>
        <taxon>Dikarya</taxon>
        <taxon>Ascomycota</taxon>
        <taxon>Pezizomycotina</taxon>
        <taxon>Eurotiomycetes</taxon>
        <taxon>Eurotiomycetidae</taxon>
        <taxon>Eurotiales</taxon>
        <taxon>Trichocomaceae</taxon>
        <taxon>Talaromyces</taxon>
        <taxon>Talaromyces sect. Talaromyces</taxon>
    </lineage>
</organism>
<proteinExistence type="predicted"/>
<name>A0A364KZZ4_TALAM</name>
<evidence type="ECO:0000313" key="1">
    <source>
        <dbReference type="EMBL" id="RAO69108.1"/>
    </source>
</evidence>
<comment type="caution">
    <text evidence="1">The sequence shown here is derived from an EMBL/GenBank/DDBJ whole genome shotgun (WGS) entry which is preliminary data.</text>
</comment>
<dbReference type="Proteomes" id="UP000249363">
    <property type="component" value="Unassembled WGS sequence"/>
</dbReference>